<keyword evidence="1" id="KW-0472">Membrane</keyword>
<dbReference type="EMBL" id="JXTC01000178">
    <property type="protein sequence ID" value="PON83473.1"/>
    <property type="molecule type" value="Genomic_DNA"/>
</dbReference>
<reference evidence="3" key="1">
    <citation type="submission" date="2016-06" db="EMBL/GenBank/DDBJ databases">
        <title>Parallel loss of symbiosis genes in relatives of nitrogen-fixing non-legume Parasponia.</title>
        <authorList>
            <person name="Van Velzen R."/>
            <person name="Holmer R."/>
            <person name="Bu F."/>
            <person name="Rutten L."/>
            <person name="Van Zeijl A."/>
            <person name="Liu W."/>
            <person name="Santuari L."/>
            <person name="Cao Q."/>
            <person name="Sharma T."/>
            <person name="Shen D."/>
            <person name="Roswanjaya Y."/>
            <person name="Wardhani T."/>
            <person name="Kalhor M.S."/>
            <person name="Jansen J."/>
            <person name="Van den Hoogen J."/>
            <person name="Gungor B."/>
            <person name="Hartog M."/>
            <person name="Hontelez J."/>
            <person name="Verver J."/>
            <person name="Yang W.-C."/>
            <person name="Schijlen E."/>
            <person name="Repin R."/>
            <person name="Schilthuizen M."/>
            <person name="Schranz E."/>
            <person name="Heidstra R."/>
            <person name="Miyata K."/>
            <person name="Fedorova E."/>
            <person name="Kohlen W."/>
            <person name="Bisseling T."/>
            <person name="Smit S."/>
            <person name="Geurts R."/>
        </authorList>
    </citation>
    <scope>NUCLEOTIDE SEQUENCE [LARGE SCALE GENOMIC DNA]</scope>
    <source>
        <strain evidence="3">cv. RG33-2</strain>
    </source>
</reference>
<sequence>MDRSAPWLSGQWGGGGAVGVAHSVFLMTVTGLLRQSRSPMCKSQILRGLCQFGCLLFSRDP</sequence>
<protein>
    <recommendedName>
        <fullName evidence="4">Transmembrane protein</fullName>
    </recommendedName>
</protein>
<keyword evidence="1" id="KW-0812">Transmembrane</keyword>
<organism evidence="2 3">
    <name type="scientific">Trema orientale</name>
    <name type="common">Charcoal tree</name>
    <name type="synonym">Celtis orientalis</name>
    <dbReference type="NCBI Taxonomy" id="63057"/>
    <lineage>
        <taxon>Eukaryota</taxon>
        <taxon>Viridiplantae</taxon>
        <taxon>Streptophyta</taxon>
        <taxon>Embryophyta</taxon>
        <taxon>Tracheophyta</taxon>
        <taxon>Spermatophyta</taxon>
        <taxon>Magnoliopsida</taxon>
        <taxon>eudicotyledons</taxon>
        <taxon>Gunneridae</taxon>
        <taxon>Pentapetalae</taxon>
        <taxon>rosids</taxon>
        <taxon>fabids</taxon>
        <taxon>Rosales</taxon>
        <taxon>Cannabaceae</taxon>
        <taxon>Trema</taxon>
    </lineage>
</organism>
<keyword evidence="1" id="KW-1133">Transmembrane helix</keyword>
<feature type="transmembrane region" description="Helical" evidence="1">
    <location>
        <begin position="12"/>
        <end position="33"/>
    </location>
</feature>
<name>A0A2P5ED63_TREOI</name>
<evidence type="ECO:0000256" key="1">
    <source>
        <dbReference type="SAM" id="Phobius"/>
    </source>
</evidence>
<evidence type="ECO:0008006" key="4">
    <source>
        <dbReference type="Google" id="ProtNLM"/>
    </source>
</evidence>
<gene>
    <name evidence="2" type="ORF">TorRG33x02_207450</name>
</gene>
<dbReference type="OrthoDB" id="10285136at2759"/>
<evidence type="ECO:0000313" key="3">
    <source>
        <dbReference type="Proteomes" id="UP000237000"/>
    </source>
</evidence>
<accession>A0A2P5ED63</accession>
<dbReference type="Proteomes" id="UP000237000">
    <property type="component" value="Unassembled WGS sequence"/>
</dbReference>
<dbReference type="AlphaFoldDB" id="A0A2P5ED63"/>
<keyword evidence="3" id="KW-1185">Reference proteome</keyword>
<evidence type="ECO:0000313" key="2">
    <source>
        <dbReference type="EMBL" id="PON83473.1"/>
    </source>
</evidence>
<comment type="caution">
    <text evidence="2">The sequence shown here is derived from an EMBL/GenBank/DDBJ whole genome shotgun (WGS) entry which is preliminary data.</text>
</comment>
<proteinExistence type="predicted"/>
<dbReference type="InParanoid" id="A0A2P5ED63"/>